<gene>
    <name evidence="3" type="ORF">DM02DRAFT_639785</name>
</gene>
<feature type="compositionally biased region" description="Low complexity" evidence="2">
    <location>
        <begin position="645"/>
        <end position="659"/>
    </location>
</feature>
<dbReference type="STRING" id="97972.A0A2V1E3B3"/>
<dbReference type="Gene3D" id="3.40.50.1910">
    <property type="match status" value="1"/>
</dbReference>
<dbReference type="Gene3D" id="1.25.40.60">
    <property type="match status" value="1"/>
</dbReference>
<evidence type="ECO:0000256" key="2">
    <source>
        <dbReference type="SAM" id="MobiDB-lite"/>
    </source>
</evidence>
<keyword evidence="4" id="KW-1185">Reference proteome</keyword>
<dbReference type="InterPro" id="IPR001619">
    <property type="entry name" value="Sec1-like"/>
</dbReference>
<dbReference type="SUPFAM" id="SSF56815">
    <property type="entry name" value="Sec1/munc18-like (SM) proteins"/>
    <property type="match status" value="1"/>
</dbReference>
<dbReference type="PANTHER" id="PTHR11679">
    <property type="entry name" value="VESICLE PROTEIN SORTING-ASSOCIATED"/>
    <property type="match status" value="1"/>
</dbReference>
<dbReference type="Pfam" id="PF00995">
    <property type="entry name" value="Sec1"/>
    <property type="match status" value="1"/>
</dbReference>
<dbReference type="Gene3D" id="3.40.50.2060">
    <property type="match status" value="1"/>
</dbReference>
<sequence length="719" mass="81544">MGVSMIDIQRDLILNTIRNTTRGDWKVLIVDEESRKLIDNVVKEDDILNENITNIERIEDRRQTQPDMDAVYFLTPKPHIIDCLMADFERRKYRGSFLIWTTLPSGPLRERLERSQMAQQQIRIFKVMHLDFHPRESHLITFQNPWSFPTLFHPECNNLVREHMEEIAEKLTGVCVALGEYPTIRYYRPRNPTHEASVLCSHLARFVQDKLDTYAQFNPDFPPQSNRPRGALYITDRSMDLFAPLLHEFTYQAMVHDLLRIQEGDKVTYRTVVNEGEANEEEKDMEISDKDKIWVEYRHRHMKDTIDRLITDFQKFIADNPHFTNQDSQNAGGVNGLNAIKDMIAGLPQFQEMKEMYSLNISMAQECMNLFQQRKLPDVASVEQCLATGLDEDFRKAKNLADQVIRTLDEDAVTPPDRLRLIALYVLYRNGILPADLEKLLLHAQLPPQDGAVLKNLDMLGAQIDRQLKEKRDPPPPLFPKNVVPPPDPEEYALSRFEPVLKDVLEEHIAGRLPQDIFPSTKAQPEDPGMQDLAPAASLRSAKPTWAKSRLASVEPRQRVIVFMGGGATYSEARVCYQVSEKTSRDIFLVTSHMMNPGLFLRQVGDLSQSRRNLRLPADQPPPKAPAHLFEKPAPPKPAPPPAGAKPMPNIPGGLPSRPGGMGGPGRAPAPPTAAMANMSMNQPRPQAPPAPSNPGGKPPKDKEEKKKKKHHFFGSSKS</sequence>
<evidence type="ECO:0000313" key="3">
    <source>
        <dbReference type="EMBL" id="PVI04642.1"/>
    </source>
</evidence>
<feature type="region of interest" description="Disordered" evidence="2">
    <location>
        <begin position="613"/>
        <end position="719"/>
    </location>
</feature>
<dbReference type="AlphaFoldDB" id="A0A2V1E3B3"/>
<organism evidence="3 4">
    <name type="scientific">Periconia macrospinosa</name>
    <dbReference type="NCBI Taxonomy" id="97972"/>
    <lineage>
        <taxon>Eukaryota</taxon>
        <taxon>Fungi</taxon>
        <taxon>Dikarya</taxon>
        <taxon>Ascomycota</taxon>
        <taxon>Pezizomycotina</taxon>
        <taxon>Dothideomycetes</taxon>
        <taxon>Pleosporomycetidae</taxon>
        <taxon>Pleosporales</taxon>
        <taxon>Massarineae</taxon>
        <taxon>Periconiaceae</taxon>
        <taxon>Periconia</taxon>
    </lineage>
</organism>
<accession>A0A2V1E3B3</accession>
<feature type="compositionally biased region" description="Low complexity" evidence="2">
    <location>
        <begin position="673"/>
        <end position="685"/>
    </location>
</feature>
<feature type="compositionally biased region" description="Pro residues" evidence="2">
    <location>
        <begin position="633"/>
        <end position="644"/>
    </location>
</feature>
<dbReference type="Proteomes" id="UP000244855">
    <property type="component" value="Unassembled WGS sequence"/>
</dbReference>
<evidence type="ECO:0000313" key="4">
    <source>
        <dbReference type="Proteomes" id="UP000244855"/>
    </source>
</evidence>
<evidence type="ECO:0000256" key="1">
    <source>
        <dbReference type="ARBA" id="ARBA00009884"/>
    </source>
</evidence>
<dbReference type="Gene3D" id="3.90.830.10">
    <property type="entry name" value="Syntaxin Binding Protein 1, Chain A, domain 2"/>
    <property type="match status" value="1"/>
</dbReference>
<dbReference type="GO" id="GO:0016192">
    <property type="term" value="P:vesicle-mediated transport"/>
    <property type="evidence" value="ECO:0007669"/>
    <property type="project" value="InterPro"/>
</dbReference>
<proteinExistence type="inferred from homology"/>
<dbReference type="InterPro" id="IPR043154">
    <property type="entry name" value="Sec-1-like_dom1"/>
</dbReference>
<dbReference type="EMBL" id="KZ805319">
    <property type="protein sequence ID" value="PVI04642.1"/>
    <property type="molecule type" value="Genomic_DNA"/>
</dbReference>
<name>A0A2V1E3B3_9PLEO</name>
<dbReference type="PIRSF" id="PIRSF005715">
    <property type="entry name" value="VPS45_Sec1"/>
    <property type="match status" value="1"/>
</dbReference>
<protein>
    <submittedName>
        <fullName evidence="3">Sec1-like protein</fullName>
    </submittedName>
</protein>
<comment type="similarity">
    <text evidence="1">Belongs to the STXBP/unc-18/SEC1 family.</text>
</comment>
<dbReference type="OrthoDB" id="2228at2759"/>
<dbReference type="InterPro" id="IPR036045">
    <property type="entry name" value="Sec1-like_sf"/>
</dbReference>
<dbReference type="InterPro" id="IPR043127">
    <property type="entry name" value="Sec-1-like_dom3a"/>
</dbReference>
<dbReference type="InterPro" id="IPR027482">
    <property type="entry name" value="Sec1-like_dom2"/>
</dbReference>
<reference evidence="3 4" key="1">
    <citation type="journal article" date="2018" name="Sci. Rep.">
        <title>Comparative genomics provides insights into the lifestyle and reveals functional heterogeneity of dark septate endophytic fungi.</title>
        <authorList>
            <person name="Knapp D.G."/>
            <person name="Nemeth J.B."/>
            <person name="Barry K."/>
            <person name="Hainaut M."/>
            <person name="Henrissat B."/>
            <person name="Johnson J."/>
            <person name="Kuo A."/>
            <person name="Lim J.H.P."/>
            <person name="Lipzen A."/>
            <person name="Nolan M."/>
            <person name="Ohm R.A."/>
            <person name="Tamas L."/>
            <person name="Grigoriev I.V."/>
            <person name="Spatafora J.W."/>
            <person name="Nagy L.G."/>
            <person name="Kovacs G.M."/>
        </authorList>
    </citation>
    <scope>NUCLEOTIDE SEQUENCE [LARGE SCALE GENOMIC DNA]</scope>
    <source>
        <strain evidence="3 4">DSE2036</strain>
    </source>
</reference>